<evidence type="ECO:0000259" key="1">
    <source>
        <dbReference type="Pfam" id="PF12697"/>
    </source>
</evidence>
<dbReference type="InterPro" id="IPR029058">
    <property type="entry name" value="AB_hydrolase_fold"/>
</dbReference>
<reference evidence="2 3" key="1">
    <citation type="submission" date="2018-05" db="EMBL/GenBank/DDBJ databases">
        <title>Genomic Encyclopedia of Archaeal and Bacterial Type Strains, Phase II (KMG-II): from individual species to whole genera.</title>
        <authorList>
            <person name="Goeker M."/>
        </authorList>
    </citation>
    <scope>NUCLEOTIDE SEQUENCE [LARGE SCALE GENOMIC DNA]</scope>
    <source>
        <strain evidence="2 3">DSM 19975</strain>
    </source>
</reference>
<gene>
    <name evidence="2" type="ORF">LX99_03268</name>
</gene>
<dbReference type="AlphaFoldDB" id="A0A316HGU8"/>
<dbReference type="SUPFAM" id="SSF53474">
    <property type="entry name" value="alpha/beta-Hydrolases"/>
    <property type="match status" value="1"/>
</dbReference>
<dbReference type="EMBL" id="QGHA01000005">
    <property type="protein sequence ID" value="PWK77455.1"/>
    <property type="molecule type" value="Genomic_DNA"/>
</dbReference>
<dbReference type="PANTHER" id="PTHR46331:SF2">
    <property type="entry name" value="VALACYCLOVIR HYDROLASE"/>
    <property type="match status" value="1"/>
</dbReference>
<protein>
    <submittedName>
        <fullName evidence="2">Pimeloyl-ACP methyl ester carboxylesterase</fullName>
    </submittedName>
</protein>
<dbReference type="Pfam" id="PF12697">
    <property type="entry name" value="Abhydrolase_6"/>
    <property type="match status" value="1"/>
</dbReference>
<feature type="domain" description="AB hydrolase-1" evidence="1">
    <location>
        <begin position="29"/>
        <end position="230"/>
    </location>
</feature>
<organism evidence="2 3">
    <name type="scientific">Mucilaginibacter oryzae</name>
    <dbReference type="NCBI Taxonomy" id="468058"/>
    <lineage>
        <taxon>Bacteria</taxon>
        <taxon>Pseudomonadati</taxon>
        <taxon>Bacteroidota</taxon>
        <taxon>Sphingobacteriia</taxon>
        <taxon>Sphingobacteriales</taxon>
        <taxon>Sphingobacteriaceae</taxon>
        <taxon>Mucilaginibacter</taxon>
    </lineage>
</organism>
<dbReference type="PANTHER" id="PTHR46331">
    <property type="entry name" value="VALACYCLOVIR HYDROLASE"/>
    <property type="match status" value="1"/>
</dbReference>
<comment type="caution">
    <text evidence="2">The sequence shown here is derived from an EMBL/GenBank/DDBJ whole genome shotgun (WGS) entry which is preliminary data.</text>
</comment>
<dbReference type="Proteomes" id="UP000245678">
    <property type="component" value="Unassembled WGS sequence"/>
</dbReference>
<dbReference type="InterPro" id="IPR000073">
    <property type="entry name" value="AB_hydrolase_1"/>
</dbReference>
<evidence type="ECO:0000313" key="2">
    <source>
        <dbReference type="EMBL" id="PWK77455.1"/>
    </source>
</evidence>
<evidence type="ECO:0000313" key="3">
    <source>
        <dbReference type="Proteomes" id="UP000245678"/>
    </source>
</evidence>
<accession>A0A316HGU8</accession>
<dbReference type="RefSeq" id="WP_245927941.1">
    <property type="nucleotide sequence ID" value="NZ_QGHA01000005.1"/>
</dbReference>
<dbReference type="GO" id="GO:0017171">
    <property type="term" value="F:serine hydrolase activity"/>
    <property type="evidence" value="ECO:0007669"/>
    <property type="project" value="TreeGrafter"/>
</dbReference>
<name>A0A316HGU8_9SPHI</name>
<keyword evidence="3" id="KW-1185">Reference proteome</keyword>
<proteinExistence type="predicted"/>
<sequence>MTQTNAAGNYAVVNGLTMYYEIHGAGFPLVLIHGGGSDMYVTFGRVLHLLAQNHQVIAVDLQAHGRTPDRGVPTSFEQDADDVAALLKSIGIGQADVMGFSNGGNTAMQLAIRHPQLVHKIVIASSFYKRNGFIPGFWDFMPNASLDNMPQPLKDAFLAINNDQAALETMHARDRDRMLAFEDWSDDAIRSITMPALVIAGDKDVITPEHSLELYRTLPNAQLCILPAGHGDYIGEVEETAGGNYPAITIIEEFLTGAKA</sequence>
<dbReference type="PRINTS" id="PR00111">
    <property type="entry name" value="ABHYDROLASE"/>
</dbReference>
<dbReference type="Gene3D" id="3.40.50.1820">
    <property type="entry name" value="alpha/beta hydrolase"/>
    <property type="match status" value="1"/>
</dbReference>